<dbReference type="KEGG" id="lpl:lp_0485"/>
<dbReference type="Gene3D" id="3.40.640.10">
    <property type="entry name" value="Type I PLP-dependent aspartate aminotransferase-like (Major domain)"/>
    <property type="match status" value="1"/>
</dbReference>
<reference key="2">
    <citation type="submission" date="2011-06" db="EMBL/GenBank/DDBJ databases">
        <title>Complete resequencing and reannotation of the Lactobacillus plantarum WCFS1 genome.</title>
        <authorList>
            <person name="Siezen R.J."/>
            <person name="Francke C."/>
            <person name="Renckens B."/>
            <person name="Boekhorst J."/>
            <person name="Wels M."/>
            <person name="Kleerebezem M."/>
            <person name="van Hijum S.A.F.T."/>
        </authorList>
    </citation>
    <scope>NUCLEOTIDE SEQUENCE</scope>
    <source>
        <strain>WCFS1</strain>
    </source>
</reference>
<reference evidence="1 2" key="1">
    <citation type="journal article" date="2003" name="Proc. Natl. Acad. Sci. U.S.A.">
        <title>Complete genome sequence of Lactobacillus plantarum WCFS1.</title>
        <authorList>
            <person name="Kleerebezem M."/>
            <person name="Boekhorst J."/>
            <person name="van Kranenburg R."/>
            <person name="Molenaar D."/>
            <person name="Kuipers O.P."/>
            <person name="Leer R."/>
            <person name="Tarchini R."/>
            <person name="Peters S.A."/>
            <person name="Sandbrink H.M."/>
            <person name="Fiers M.W."/>
            <person name="Stiekema W."/>
            <person name="Lankhorst R.M."/>
            <person name="Bron P.A."/>
            <person name="Hoffer S.M."/>
            <person name="Groot M.N."/>
            <person name="Kerkhoven R."/>
            <person name="de Vries M."/>
            <person name="Ursing B."/>
            <person name="de Vos W.M."/>
            <person name="Siezen R.J."/>
        </authorList>
    </citation>
    <scope>NUCLEOTIDE SEQUENCE [LARGE SCALE GENOMIC DNA]</scope>
    <source>
        <strain evidence="2">ATCC BAA-793 / NCIMB 8826 / WCFS1</strain>
    </source>
</reference>
<dbReference type="EMBL" id="AL935263">
    <property type="protein sequence ID" value="CCC77982.1"/>
    <property type="molecule type" value="Genomic_DNA"/>
</dbReference>
<keyword evidence="2" id="KW-1185">Reference proteome</keyword>
<dbReference type="PATRIC" id="fig|220668.9.peg.399"/>
<reference evidence="1 2" key="3">
    <citation type="journal article" date="2012" name="J. Bacteriol.">
        <title>Complete resequencing and reannotation of the Lactobacillus plantarum WCFS1 genome.</title>
        <authorList>
            <person name="Siezen R.J."/>
            <person name="Francke C."/>
            <person name="Renckens B."/>
            <person name="Boekhorst J."/>
            <person name="Wels M."/>
            <person name="Kleerebezem M."/>
            <person name="van Hijum S.A.F.T."/>
        </authorList>
    </citation>
    <scope>NUCLEOTIDE SEQUENCE [LARGE SCALE GENOMIC DNA]</scope>
    <source>
        <strain evidence="2">ATCC BAA-793 / NCIMB 8826 / WCFS1</strain>
    </source>
</reference>
<protein>
    <submittedName>
        <fullName evidence="1">Uncharacterized protein</fullName>
    </submittedName>
</protein>
<dbReference type="EnsemblBacteria" id="CCC77982">
    <property type="protein sequence ID" value="CCC77982"/>
    <property type="gene ID" value="lp_0485"/>
</dbReference>
<sequence>MQAHIKEKDYFPLSYTITRVLNSGVVMSIEKNEKELKGLKRKLCQFSGKKHAILFNADTGALHGALWGLGYEHDDKVNVKNLNNREKKLLYWLGLELDSSAEAVNIAKLNIDWTNINKIEGSLKQLSEADVICVNFTDLSFGPCTALLTNDDLVAIRAERLIIFGAFDLRTMWTQSETELDVQPGLQMNYRLSPLVGACIKLSILRRNK</sequence>
<dbReference type="DNASU" id="1061454"/>
<name>F9UKW7_LACPL</name>
<dbReference type="AlphaFoldDB" id="F9UKW7"/>
<proteinExistence type="predicted"/>
<evidence type="ECO:0000313" key="1">
    <source>
        <dbReference type="EMBL" id="CCC77982.1"/>
    </source>
</evidence>
<dbReference type="OrthoDB" id="4151975at2"/>
<evidence type="ECO:0000313" key="2">
    <source>
        <dbReference type="Proteomes" id="UP000000432"/>
    </source>
</evidence>
<dbReference type="RefSeq" id="WP_011101024.1">
    <property type="nucleotide sequence ID" value="NC_004567.2"/>
</dbReference>
<dbReference type="InterPro" id="IPR015421">
    <property type="entry name" value="PyrdxlP-dep_Trfase_major"/>
</dbReference>
<accession>F9UKW7</accession>
<organism evidence="1 2">
    <name type="scientific">Lactiplantibacillus plantarum (strain ATCC BAA-793 / NCIMB 8826 / WCFS1)</name>
    <name type="common">Lactobacillus plantarum</name>
    <dbReference type="NCBI Taxonomy" id="220668"/>
    <lineage>
        <taxon>Bacteria</taxon>
        <taxon>Bacillati</taxon>
        <taxon>Bacillota</taxon>
        <taxon>Bacilli</taxon>
        <taxon>Lactobacillales</taxon>
        <taxon>Lactobacillaceae</taxon>
        <taxon>Lactiplantibacillus</taxon>
    </lineage>
</organism>
<dbReference type="eggNOG" id="ENOG5033QZ0">
    <property type="taxonomic scope" value="Bacteria"/>
</dbReference>
<gene>
    <name evidence="1" type="ordered locus">lp_0485</name>
</gene>
<dbReference type="SMR" id="F9UKW7"/>
<dbReference type="STRING" id="220668.lp_0485"/>
<dbReference type="Proteomes" id="UP000000432">
    <property type="component" value="Chromosome"/>
</dbReference>
<dbReference type="HOGENOM" id="CLU_1314112_0_0_9"/>